<gene>
    <name evidence="2" type="ORF">AU381_23280</name>
</gene>
<evidence type="ECO:0000313" key="3">
    <source>
        <dbReference type="Proteomes" id="UP000094025"/>
    </source>
</evidence>
<reference evidence="2 3" key="1">
    <citation type="journal article" date="2016" name="Int. J. Syst. Evol. Microbiol.">
        <title>Ensifer glycinis sp. nov., an novel rhizobial species associated with Glycine spp.</title>
        <authorList>
            <person name="Yan H."/>
            <person name="Yan J."/>
            <person name="Sui X.H."/>
            <person name="Wang E.T."/>
            <person name="Chen W.X."/>
            <person name="Zhang X.X."/>
            <person name="Chen W.F."/>
        </authorList>
    </citation>
    <scope>NUCLEOTIDE SEQUENCE [LARGE SCALE GENOMIC DNA]</scope>
    <source>
        <strain evidence="2 3">CCBAU 23380</strain>
    </source>
</reference>
<dbReference type="OrthoDB" id="9791637at2"/>
<sequence>MSLEKLGKYPVVGAEARSKGDLVKVAKENRLNLIFGQDHPVLMELCISNDYMHVGEIVIPVGGVGPRASEPNSHDGDAVFYVLKGPATFYVADGDETFHIRDGEVFFLPAGVSYQCLNYGSSPIRMVFTIAPGL</sequence>
<evidence type="ECO:0000313" key="2">
    <source>
        <dbReference type="EMBL" id="OAP38486.1"/>
    </source>
</evidence>
<evidence type="ECO:0000259" key="1">
    <source>
        <dbReference type="Pfam" id="PF07883"/>
    </source>
</evidence>
<keyword evidence="3" id="KW-1185">Reference proteome</keyword>
<dbReference type="STRING" id="1472378.AU381_23280"/>
<name>A0A178XTJ1_9HYPH</name>
<proteinExistence type="predicted"/>
<dbReference type="RefSeq" id="WP_064243025.1">
    <property type="nucleotide sequence ID" value="NZ_LPUX01000061.1"/>
</dbReference>
<protein>
    <recommendedName>
        <fullName evidence="1">Cupin type-2 domain-containing protein</fullName>
    </recommendedName>
</protein>
<dbReference type="InterPro" id="IPR013096">
    <property type="entry name" value="Cupin_2"/>
</dbReference>
<dbReference type="AlphaFoldDB" id="A0A178XTJ1"/>
<feature type="domain" description="Cupin type-2" evidence="1">
    <location>
        <begin position="62"/>
        <end position="128"/>
    </location>
</feature>
<dbReference type="Gene3D" id="2.60.120.10">
    <property type="entry name" value="Jelly Rolls"/>
    <property type="match status" value="1"/>
</dbReference>
<dbReference type="InterPro" id="IPR011051">
    <property type="entry name" value="RmlC_Cupin_sf"/>
</dbReference>
<dbReference type="Proteomes" id="UP000094025">
    <property type="component" value="Unassembled WGS sequence"/>
</dbReference>
<comment type="caution">
    <text evidence="2">The sequence shown here is derived from an EMBL/GenBank/DDBJ whole genome shotgun (WGS) entry which is preliminary data.</text>
</comment>
<organism evidence="2 3">
    <name type="scientific">Sinorhizobium glycinis</name>
    <dbReference type="NCBI Taxonomy" id="1472378"/>
    <lineage>
        <taxon>Bacteria</taxon>
        <taxon>Pseudomonadati</taxon>
        <taxon>Pseudomonadota</taxon>
        <taxon>Alphaproteobacteria</taxon>
        <taxon>Hyphomicrobiales</taxon>
        <taxon>Rhizobiaceae</taxon>
        <taxon>Sinorhizobium/Ensifer group</taxon>
        <taxon>Sinorhizobium</taxon>
    </lineage>
</organism>
<accession>A0A178XTJ1</accession>
<dbReference type="EMBL" id="LPUX01000061">
    <property type="protein sequence ID" value="OAP38486.1"/>
    <property type="molecule type" value="Genomic_DNA"/>
</dbReference>
<dbReference type="InterPro" id="IPR014710">
    <property type="entry name" value="RmlC-like_jellyroll"/>
</dbReference>
<dbReference type="Pfam" id="PF07883">
    <property type="entry name" value="Cupin_2"/>
    <property type="match status" value="1"/>
</dbReference>
<dbReference type="SUPFAM" id="SSF51182">
    <property type="entry name" value="RmlC-like cupins"/>
    <property type="match status" value="1"/>
</dbReference>